<dbReference type="EMBL" id="FNXT01000317">
    <property type="protein sequence ID" value="SZX63437.1"/>
    <property type="molecule type" value="Genomic_DNA"/>
</dbReference>
<evidence type="ECO:0000313" key="3">
    <source>
        <dbReference type="Proteomes" id="UP000256970"/>
    </source>
</evidence>
<gene>
    <name evidence="2" type="ORF">BQ4739_LOCUS3984</name>
</gene>
<dbReference type="Proteomes" id="UP000256970">
    <property type="component" value="Unassembled WGS sequence"/>
</dbReference>
<proteinExistence type="predicted"/>
<evidence type="ECO:0000256" key="1">
    <source>
        <dbReference type="SAM" id="SignalP"/>
    </source>
</evidence>
<name>A0A383VCZ0_TETOB</name>
<evidence type="ECO:0000313" key="2">
    <source>
        <dbReference type="EMBL" id="SZX63437.1"/>
    </source>
</evidence>
<reference evidence="2 3" key="1">
    <citation type="submission" date="2016-10" db="EMBL/GenBank/DDBJ databases">
        <authorList>
            <person name="Cai Z."/>
        </authorList>
    </citation>
    <scope>NUCLEOTIDE SEQUENCE [LARGE SCALE GENOMIC DNA]</scope>
</reference>
<feature type="signal peptide" evidence="1">
    <location>
        <begin position="1"/>
        <end position="28"/>
    </location>
</feature>
<keyword evidence="1" id="KW-0732">Signal</keyword>
<organism evidence="2 3">
    <name type="scientific">Tetradesmus obliquus</name>
    <name type="common">Green alga</name>
    <name type="synonym">Acutodesmus obliquus</name>
    <dbReference type="NCBI Taxonomy" id="3088"/>
    <lineage>
        <taxon>Eukaryota</taxon>
        <taxon>Viridiplantae</taxon>
        <taxon>Chlorophyta</taxon>
        <taxon>core chlorophytes</taxon>
        <taxon>Chlorophyceae</taxon>
        <taxon>CS clade</taxon>
        <taxon>Sphaeropleales</taxon>
        <taxon>Scenedesmaceae</taxon>
        <taxon>Tetradesmus</taxon>
    </lineage>
</organism>
<keyword evidence="3" id="KW-1185">Reference proteome</keyword>
<sequence length="304" mass="32926">MSSTTSRTTVLLALLLATALAGLQQAAASADPTAPVDAAHMRWRTSCKKMKEATRSVLNKVVWPTSMKIALSGVPPAEFSPKVNGRIVPVGTCQTNLGALEYLYRLAGPLDINDTTSARCVGVKERWMVCEQGKRQVAFEMLFQYVNPVLQQINSPVGATYNFSALGVFVFDRAGRICSYDYDLRRLGLVTDSALAPMVQLIGGPEKYAEQLVQGVCQASAAFCTGNITQYANQTDCETFLRSLPVSNFDNADQDNLSCRVLHAMLVPLRPAVHCSHIGKTGGSKCVPHPPNLLFTDDFSVCST</sequence>
<feature type="chain" id="PRO_5016673954" evidence="1">
    <location>
        <begin position="29"/>
        <end position="304"/>
    </location>
</feature>
<dbReference type="AlphaFoldDB" id="A0A383VCZ0"/>
<protein>
    <submittedName>
        <fullName evidence="2">Uncharacterized protein</fullName>
    </submittedName>
</protein>
<accession>A0A383VCZ0</accession>